<evidence type="ECO:0000313" key="2">
    <source>
        <dbReference type="EMBL" id="KKW15086.1"/>
    </source>
</evidence>
<dbReference type="InterPro" id="IPR025275">
    <property type="entry name" value="DUF4015"/>
</dbReference>
<evidence type="ECO:0000259" key="1">
    <source>
        <dbReference type="Pfam" id="PF13200"/>
    </source>
</evidence>
<name>A0A0G1W8F4_9BACT</name>
<dbReference type="Gene3D" id="3.20.20.80">
    <property type="entry name" value="Glycosidases"/>
    <property type="match status" value="1"/>
</dbReference>
<dbReference type="STRING" id="1618665.UY55_C0002G0144"/>
<dbReference type="Pfam" id="PF13200">
    <property type="entry name" value="DUF4015"/>
    <property type="match status" value="1"/>
</dbReference>
<gene>
    <name evidence="2" type="ORF">UY55_C0002G0144</name>
</gene>
<dbReference type="InterPro" id="IPR017853">
    <property type="entry name" value="GH"/>
</dbReference>
<evidence type="ECO:0000313" key="3">
    <source>
        <dbReference type="Proteomes" id="UP000034224"/>
    </source>
</evidence>
<comment type="caution">
    <text evidence="2">The sequence shown here is derived from an EMBL/GenBank/DDBJ whole genome shotgun (WGS) entry which is preliminary data.</text>
</comment>
<dbReference type="SUPFAM" id="SSF51445">
    <property type="entry name" value="(Trans)glycosidases"/>
    <property type="match status" value="1"/>
</dbReference>
<dbReference type="AlphaFoldDB" id="A0A0G1W8F4"/>
<dbReference type="EMBL" id="LCQK01000002">
    <property type="protein sequence ID" value="KKW15086.1"/>
    <property type="molecule type" value="Genomic_DNA"/>
</dbReference>
<proteinExistence type="predicted"/>
<dbReference type="PATRIC" id="fig|1618665.3.peg.429"/>
<dbReference type="Proteomes" id="UP000034224">
    <property type="component" value="Unassembled WGS sequence"/>
</dbReference>
<organism evidence="2 3">
    <name type="scientific">Candidatus Jorgensenbacteria bacterium GW2011_GWB1_50_10</name>
    <dbReference type="NCBI Taxonomy" id="1618665"/>
    <lineage>
        <taxon>Bacteria</taxon>
        <taxon>Candidatus Joergenseniibacteriota</taxon>
    </lineage>
</organism>
<accession>A0A0G1W8F4</accession>
<reference evidence="2 3" key="1">
    <citation type="journal article" date="2015" name="Nature">
        <title>rRNA introns, odd ribosomes, and small enigmatic genomes across a large radiation of phyla.</title>
        <authorList>
            <person name="Brown C.T."/>
            <person name="Hug L.A."/>
            <person name="Thomas B.C."/>
            <person name="Sharon I."/>
            <person name="Castelle C.J."/>
            <person name="Singh A."/>
            <person name="Wilkins M.J."/>
            <person name="Williams K.H."/>
            <person name="Banfield J.F."/>
        </authorList>
    </citation>
    <scope>NUCLEOTIDE SEQUENCE [LARGE SCALE GENOMIC DNA]</scope>
</reference>
<feature type="domain" description="DUF4015" evidence="1">
    <location>
        <begin position="74"/>
        <end position="388"/>
    </location>
</feature>
<protein>
    <recommendedName>
        <fullName evidence="1">DUF4015 domain-containing protein</fullName>
    </recommendedName>
</protein>
<sequence length="396" mass="44623">MKNKSMMRILIAGLFIASLTAAGFAFFTYQRRFEVNPQAVNAVDGDLAVKEEVKEPEPLPPPEPLENPPSVIKAIYATNWSAGTPSKLNYLMSLIAGTELNAIVIDIKDYSGFVGYDTGLAEVKDYEAEEIRIGNVDSLVRKLHEKGIYVIARVTIFQDPRLALARPDLAVKDSRTGEVWRDNKGLSWMDPGSKIVWDYNIAIVRDILSHGFDEINFDYIRFPSDGNLDVLQYPFWDGITKKHEVVAAFYRYLRKELPEAKLSADLFGQSTVSYDDLGIGQLIEDAYESFDYVSPMVYPSHYVASFLNLGNPAAYPYEVIKYSIDEAFQRLRNSTSTAKLRPWLQAFDLGAVYTPEMVQKEIRAVYDAASSTPGLLNGFMLWNASNVYDRRALLPE</sequence>